<evidence type="ECO:0000313" key="2">
    <source>
        <dbReference type="Proteomes" id="UP000011524"/>
    </source>
</evidence>
<comment type="caution">
    <text evidence="1">The sequence shown here is derived from an EMBL/GenBank/DDBJ whole genome shotgun (WGS) entry which is preliminary data.</text>
</comment>
<sequence length="43" mass="4909">MCIRDRFSNMDSDSVQLNTGAYDFNENGKIDFADVTALYEEVN</sequence>
<gene>
    <name evidence="1" type="ORF">C444_11135</name>
</gene>
<dbReference type="EMBL" id="AOLY01000036">
    <property type="protein sequence ID" value="EMA30075.1"/>
    <property type="molecule type" value="Genomic_DNA"/>
</dbReference>
<dbReference type="PATRIC" id="fig|1227453.3.peg.2187"/>
<dbReference type="InterPro" id="IPR018247">
    <property type="entry name" value="EF_Hand_1_Ca_BS"/>
</dbReference>
<proteinExistence type="predicted"/>
<dbReference type="AlphaFoldDB" id="M0LDP9"/>
<organism evidence="1 2">
    <name type="scientific">Haloarcula japonica (strain ATCC 49778 / DSM 6131 / JCM 7785 / NBRC 101032 / NCIMB 13157 / TR-1)</name>
    <dbReference type="NCBI Taxonomy" id="1227453"/>
    <lineage>
        <taxon>Archaea</taxon>
        <taxon>Methanobacteriati</taxon>
        <taxon>Methanobacteriota</taxon>
        <taxon>Stenosarchaea group</taxon>
        <taxon>Halobacteria</taxon>
        <taxon>Halobacteriales</taxon>
        <taxon>Haloarculaceae</taxon>
        <taxon>Haloarcula</taxon>
    </lineage>
</organism>
<dbReference type="eggNOG" id="arCOG03611">
    <property type="taxonomic scope" value="Archaea"/>
</dbReference>
<accession>M0LDP9</accession>
<dbReference type="PROSITE" id="PS00018">
    <property type="entry name" value="EF_HAND_1"/>
    <property type="match status" value="1"/>
</dbReference>
<dbReference type="STRING" id="1227453.C444_11135"/>
<reference evidence="1 2" key="1">
    <citation type="journal article" date="2014" name="PLoS Genet.">
        <title>Phylogenetically driven sequencing of extremely halophilic archaea reveals strategies for static and dynamic osmo-response.</title>
        <authorList>
            <person name="Becker E.A."/>
            <person name="Seitzer P.M."/>
            <person name="Tritt A."/>
            <person name="Larsen D."/>
            <person name="Krusor M."/>
            <person name="Yao A.I."/>
            <person name="Wu D."/>
            <person name="Madern D."/>
            <person name="Eisen J.A."/>
            <person name="Darling A.E."/>
            <person name="Facciotti M.T."/>
        </authorList>
    </citation>
    <scope>NUCLEOTIDE SEQUENCE [LARGE SCALE GENOMIC DNA]</scope>
    <source>
        <strain evidence="2">ATCC 49778 / DSM 6131 / JCM 7785 / NBRC 101032 / NCIMB 13157 / TR-1</strain>
    </source>
</reference>
<evidence type="ECO:0000313" key="1">
    <source>
        <dbReference type="EMBL" id="EMA30075.1"/>
    </source>
</evidence>
<name>M0LDP9_HALJT</name>
<dbReference type="Proteomes" id="UP000011524">
    <property type="component" value="Unassembled WGS sequence"/>
</dbReference>
<protein>
    <submittedName>
        <fullName evidence="1">Cell surface protein</fullName>
    </submittedName>
</protein>
<keyword evidence="2" id="KW-1185">Reference proteome</keyword>